<keyword evidence="2" id="KW-1185">Reference proteome</keyword>
<evidence type="ECO:0000313" key="2">
    <source>
        <dbReference type="Proteomes" id="UP000232227"/>
    </source>
</evidence>
<dbReference type="InterPro" id="IPR054816">
    <property type="entry name" value="Lipoprotein_mollicutes-type_CS"/>
</dbReference>
<reference evidence="1 2" key="1">
    <citation type="submission" date="2017-09" db="EMBL/GenBank/DDBJ databases">
        <title>SPAdes assembly of the Mesoplasma lactucae genome.</title>
        <authorList>
            <person name="Knight T.F."/>
            <person name="Rubinstein R."/>
            <person name="Citino T."/>
        </authorList>
    </citation>
    <scope>NUCLEOTIDE SEQUENCE [LARGE SCALE GENOMIC DNA]</scope>
    <source>
        <strain evidence="1 2">831-C4</strain>
    </source>
</reference>
<organism evidence="1 2">
    <name type="scientific">Mesoplasma lactucae ATCC 49193</name>
    <dbReference type="NCBI Taxonomy" id="81460"/>
    <lineage>
        <taxon>Bacteria</taxon>
        <taxon>Bacillati</taxon>
        <taxon>Mycoplasmatota</taxon>
        <taxon>Mollicutes</taxon>
        <taxon>Entomoplasmatales</taxon>
        <taxon>Entomoplasmataceae</taxon>
        <taxon>Mesoplasma</taxon>
    </lineage>
</organism>
<dbReference type="KEGG" id="mlac:CP520_01620"/>
<accession>A0A291IRP3</accession>
<dbReference type="NCBIfam" id="NF038029">
    <property type="entry name" value="LP_plasma"/>
    <property type="match status" value="1"/>
</dbReference>
<gene>
    <name evidence="1" type="ORF">CP520_01620</name>
</gene>
<dbReference type="Proteomes" id="UP000232227">
    <property type="component" value="Chromosome"/>
</dbReference>
<dbReference type="EMBL" id="CP023668">
    <property type="protein sequence ID" value="ATG97453.1"/>
    <property type="molecule type" value="Genomic_DNA"/>
</dbReference>
<dbReference type="NCBIfam" id="NF045726">
    <property type="entry name" value="XXplasma_LP"/>
    <property type="match status" value="1"/>
</dbReference>
<name>A0A291IRP3_9MOLU</name>
<dbReference type="AlphaFoldDB" id="A0A291IRP3"/>
<dbReference type="PROSITE" id="PS51257">
    <property type="entry name" value="PROKAR_LIPOPROTEIN"/>
    <property type="match status" value="1"/>
</dbReference>
<sequence length="176" mass="19828">MKKWLGFLSSIALLSTTTTTVVSCGEMSSVKKDAIGQDPKDNWLGYNVVKKNIYYKTETLSFDEARLLGLSYKGNRIVREAGKPDRLETAYFKGNSWINRRAETNNWTNNNKPYGSKDYLNLIGSFNEYNGTVLMNFKLAGNFKVKKGDTLVFAFTTDGGMIQENKLVLTFVNGMN</sequence>
<protein>
    <submittedName>
        <fullName evidence="1">Uncharacterized protein</fullName>
    </submittedName>
</protein>
<proteinExistence type="predicted"/>
<dbReference type="RefSeq" id="WP_096862741.1">
    <property type="nucleotide sequence ID" value="NZ_CP023668.1"/>
</dbReference>
<evidence type="ECO:0000313" key="1">
    <source>
        <dbReference type="EMBL" id="ATG97453.1"/>
    </source>
</evidence>